<evidence type="ECO:0000313" key="2">
    <source>
        <dbReference type="Proteomes" id="UP001602119"/>
    </source>
</evidence>
<sequence>MVAAARLREELERYGIGADIHEGDGVALVSVWVDLVVWTDGAYSYLWWTGEKLPRSSLRKYTYSPVDDPVSAARRVAVRYAELRHGHPRSLEVSETLSAVAEGFAIPCTARRGCWYCERPSGADTASEEYRSRVVTEPLCAWCRILSDLRRQLVRLEPLLPEVAEEHPDLVVEAWELLAPVVPPSGVVLHRAFQVPAPA</sequence>
<dbReference type="EMBL" id="JBIAXI010000043">
    <property type="protein sequence ID" value="MFF4779109.1"/>
    <property type="molecule type" value="Genomic_DNA"/>
</dbReference>
<evidence type="ECO:0000313" key="1">
    <source>
        <dbReference type="EMBL" id="MFF4779109.1"/>
    </source>
</evidence>
<accession>A0ABW6VMU9</accession>
<dbReference type="Proteomes" id="UP001602119">
    <property type="component" value="Unassembled WGS sequence"/>
</dbReference>
<gene>
    <name evidence="1" type="ORF">ACFY05_40465</name>
</gene>
<proteinExistence type="predicted"/>
<keyword evidence="2" id="KW-1185">Reference proteome</keyword>
<reference evidence="1 2" key="1">
    <citation type="submission" date="2024-10" db="EMBL/GenBank/DDBJ databases">
        <title>The Natural Products Discovery Center: Release of the First 8490 Sequenced Strains for Exploring Actinobacteria Biosynthetic Diversity.</title>
        <authorList>
            <person name="Kalkreuter E."/>
            <person name="Kautsar S.A."/>
            <person name="Yang D."/>
            <person name="Bader C.D."/>
            <person name="Teijaro C.N."/>
            <person name="Fluegel L."/>
            <person name="Davis C.M."/>
            <person name="Simpson J.R."/>
            <person name="Lauterbach L."/>
            <person name="Steele A.D."/>
            <person name="Gui C."/>
            <person name="Meng S."/>
            <person name="Li G."/>
            <person name="Viehrig K."/>
            <person name="Ye F."/>
            <person name="Su P."/>
            <person name="Kiefer A.F."/>
            <person name="Nichols A."/>
            <person name="Cepeda A.J."/>
            <person name="Yan W."/>
            <person name="Fan B."/>
            <person name="Jiang Y."/>
            <person name="Adhikari A."/>
            <person name="Zheng C.-J."/>
            <person name="Schuster L."/>
            <person name="Cowan T.M."/>
            <person name="Smanski M.J."/>
            <person name="Chevrette M.G."/>
            <person name="De Carvalho L.P.S."/>
            <person name="Shen B."/>
        </authorList>
    </citation>
    <scope>NUCLEOTIDE SEQUENCE [LARGE SCALE GENOMIC DNA]</scope>
    <source>
        <strain evidence="1 2">NPDC001281</strain>
    </source>
</reference>
<name>A0ABW6VMU9_MICFU</name>
<comment type="caution">
    <text evidence="1">The sequence shown here is derived from an EMBL/GenBank/DDBJ whole genome shotgun (WGS) entry which is preliminary data.</text>
</comment>
<dbReference type="RefSeq" id="WP_387347789.1">
    <property type="nucleotide sequence ID" value="NZ_JBIAXI010000043.1"/>
</dbReference>
<protein>
    <submittedName>
        <fullName evidence="1">Uncharacterized protein</fullName>
    </submittedName>
</protein>
<organism evidence="1 2">
    <name type="scientific">Microtetraspora fusca</name>
    <dbReference type="NCBI Taxonomy" id="1997"/>
    <lineage>
        <taxon>Bacteria</taxon>
        <taxon>Bacillati</taxon>
        <taxon>Actinomycetota</taxon>
        <taxon>Actinomycetes</taxon>
        <taxon>Streptosporangiales</taxon>
        <taxon>Streptosporangiaceae</taxon>
        <taxon>Microtetraspora</taxon>
    </lineage>
</organism>